<dbReference type="EnsemblBacteria" id="BAD85753">
    <property type="protein sequence ID" value="BAD85753"/>
    <property type="gene ID" value="TK1564"/>
</dbReference>
<dbReference type="AlphaFoldDB" id="Q5JIM0"/>
<sequence>MNKNLVVGMKSRLKVLYLKWRSRCPFVRKLEAWRMKRRAKEFKVKL</sequence>
<keyword evidence="2" id="KW-1185">Reference proteome</keyword>
<organism evidence="1 2">
    <name type="scientific">Thermococcus kodakarensis (strain ATCC BAA-918 / JCM 12380 / KOD1)</name>
    <name type="common">Pyrococcus kodakaraensis (strain KOD1)</name>
    <dbReference type="NCBI Taxonomy" id="69014"/>
    <lineage>
        <taxon>Archaea</taxon>
        <taxon>Methanobacteriati</taxon>
        <taxon>Methanobacteriota</taxon>
        <taxon>Thermococci</taxon>
        <taxon>Thermococcales</taxon>
        <taxon>Thermococcaceae</taxon>
        <taxon>Thermococcus</taxon>
    </lineage>
</organism>
<gene>
    <name evidence="1" type="ordered locus">TK1564</name>
</gene>
<dbReference type="KEGG" id="tko:TK1564"/>
<evidence type="ECO:0000313" key="2">
    <source>
        <dbReference type="Proteomes" id="UP000000536"/>
    </source>
</evidence>
<proteinExistence type="predicted"/>
<protein>
    <submittedName>
        <fullName evidence="1">Uncharacterized protein</fullName>
    </submittedName>
</protein>
<reference evidence="1 2" key="1">
    <citation type="journal article" date="2005" name="Genome Res.">
        <title>Complete genome sequence of the hyperthermophilic archaeon Thermococcus kodakaraensis KOD1 and comparison with Pyrococcus genomes.</title>
        <authorList>
            <person name="Fukui T."/>
            <person name="Atomi H."/>
            <person name="Kanai T."/>
            <person name="Matsumi R."/>
            <person name="Fujiwara S."/>
            <person name="Imanaka T."/>
        </authorList>
    </citation>
    <scope>NUCLEOTIDE SEQUENCE [LARGE SCALE GENOMIC DNA]</scope>
    <source>
        <strain evidence="2">ATCC BAA-918 / JCM 12380 / KOD1</strain>
    </source>
</reference>
<name>Q5JIM0_THEKO</name>
<accession>Q5JIM0</accession>
<dbReference type="Proteomes" id="UP000000536">
    <property type="component" value="Chromosome"/>
</dbReference>
<dbReference type="STRING" id="69014.TK1564"/>
<dbReference type="eggNOG" id="arCOG10094">
    <property type="taxonomic scope" value="Archaea"/>
</dbReference>
<evidence type="ECO:0000313" key="1">
    <source>
        <dbReference type="EMBL" id="BAD85753.1"/>
    </source>
</evidence>
<dbReference type="HOGENOM" id="CLU_219596_0_0_2"/>
<dbReference type="InParanoid" id="Q5JIM0"/>
<dbReference type="EMBL" id="AP006878">
    <property type="protein sequence ID" value="BAD85753.1"/>
    <property type="molecule type" value="Genomic_DNA"/>
</dbReference>
<dbReference type="PATRIC" id="fig|69014.16.peg.1524"/>